<dbReference type="NCBIfam" id="TIGR04056">
    <property type="entry name" value="OMP_RagA_SusC"/>
    <property type="match status" value="1"/>
</dbReference>
<keyword evidence="1" id="KW-0813">Transport</keyword>
<dbReference type="NCBIfam" id="TIGR04057">
    <property type="entry name" value="SusC_RagA_signa"/>
    <property type="match status" value="1"/>
</dbReference>
<protein>
    <submittedName>
        <fullName evidence="4">Outer membrane cobalamin receptor protein</fullName>
    </submittedName>
</protein>
<keyword evidence="1" id="KW-0472">Membrane</keyword>
<dbReference type="EMBL" id="BAMD01000002">
    <property type="protein sequence ID" value="GAF01626.1"/>
    <property type="molecule type" value="Genomic_DNA"/>
</dbReference>
<comment type="similarity">
    <text evidence="1">Belongs to the TonB-dependent receptor family.</text>
</comment>
<evidence type="ECO:0000313" key="4">
    <source>
        <dbReference type="EMBL" id="GAF01626.1"/>
    </source>
</evidence>
<feature type="domain" description="TonB-dependent receptor plug" evidence="3">
    <location>
        <begin position="116"/>
        <end position="218"/>
    </location>
</feature>
<accession>W7YB66</accession>
<keyword evidence="1" id="KW-0812">Transmembrane</keyword>
<dbReference type="InterPro" id="IPR037066">
    <property type="entry name" value="Plug_dom_sf"/>
</dbReference>
<dbReference type="PROSITE" id="PS52016">
    <property type="entry name" value="TONB_DEPENDENT_REC_3"/>
    <property type="match status" value="1"/>
</dbReference>
<dbReference type="InterPro" id="IPR023997">
    <property type="entry name" value="TonB-dep_OMP_SusC/RagA_CS"/>
</dbReference>
<dbReference type="InterPro" id="IPR023996">
    <property type="entry name" value="TonB-dep_OMP_SusC/RagA"/>
</dbReference>
<evidence type="ECO:0000259" key="3">
    <source>
        <dbReference type="Pfam" id="PF07715"/>
    </source>
</evidence>
<dbReference type="Proteomes" id="UP000019402">
    <property type="component" value="Unassembled WGS sequence"/>
</dbReference>
<keyword evidence="1" id="KW-0998">Cell outer membrane</keyword>
<comment type="subcellular location">
    <subcellularLocation>
        <location evidence="1">Cell outer membrane</location>
        <topology evidence="1">Multi-pass membrane protein</topology>
    </subcellularLocation>
</comment>
<dbReference type="GO" id="GO:0009279">
    <property type="term" value="C:cell outer membrane"/>
    <property type="evidence" value="ECO:0007669"/>
    <property type="project" value="UniProtKB-SubCell"/>
</dbReference>
<dbReference type="SUPFAM" id="SSF56935">
    <property type="entry name" value="Porins"/>
    <property type="match status" value="1"/>
</dbReference>
<evidence type="ECO:0000256" key="2">
    <source>
        <dbReference type="SAM" id="SignalP"/>
    </source>
</evidence>
<keyword evidence="4" id="KW-0675">Receptor</keyword>
<name>W7YB66_9BACT</name>
<gene>
    <name evidence="4" type="ORF">JCM21142_238</name>
</gene>
<organism evidence="4 5">
    <name type="scientific">Saccharicrinis fermentans DSM 9555 = JCM 21142</name>
    <dbReference type="NCBI Taxonomy" id="869213"/>
    <lineage>
        <taxon>Bacteria</taxon>
        <taxon>Pseudomonadati</taxon>
        <taxon>Bacteroidota</taxon>
        <taxon>Bacteroidia</taxon>
        <taxon>Marinilabiliales</taxon>
        <taxon>Marinilabiliaceae</taxon>
        <taxon>Saccharicrinis</taxon>
    </lineage>
</organism>
<dbReference type="FunFam" id="2.170.130.10:FF:000003">
    <property type="entry name" value="SusC/RagA family TonB-linked outer membrane protein"/>
    <property type="match status" value="1"/>
</dbReference>
<evidence type="ECO:0000313" key="5">
    <source>
        <dbReference type="Proteomes" id="UP000019402"/>
    </source>
</evidence>
<dbReference type="InterPro" id="IPR039426">
    <property type="entry name" value="TonB-dep_rcpt-like"/>
</dbReference>
<dbReference type="Pfam" id="PF13715">
    <property type="entry name" value="CarbopepD_reg_2"/>
    <property type="match status" value="1"/>
</dbReference>
<dbReference type="Pfam" id="PF07715">
    <property type="entry name" value="Plug"/>
    <property type="match status" value="1"/>
</dbReference>
<dbReference type="InterPro" id="IPR012910">
    <property type="entry name" value="Plug_dom"/>
</dbReference>
<feature type="chain" id="PRO_5004906483" evidence="2">
    <location>
        <begin position="21"/>
        <end position="1025"/>
    </location>
</feature>
<feature type="signal peptide" evidence="2">
    <location>
        <begin position="1"/>
        <end position="20"/>
    </location>
</feature>
<dbReference type="RefSeq" id="WP_044262860.1">
    <property type="nucleotide sequence ID" value="NZ_BAMD01000002.1"/>
</dbReference>
<sequence length="1025" mass="113033">MKKIIQILFLSFCLWGTMLAQEQTMNVSGKVTDSKGEPLPGVTVLVEGTLQGTITSFDGTFNFEVPAGSKNLSVSFIGFNTQIIPIGSNVHFNVVLTEELVGLDEVVVIGYGSQKKESVLGAINQVKSETILEAGASNLSNALNGLSPGLAIVQSSGQPGADDGELFIRGNADPLILVDGVEVLGGFSNIDPSDVESISTLKDGAATSVYGIRGANGVVIITTKRGKMGKPKVSFKSEITLKDYVEGEDAMDAYTAKTAWNAGSLNEQVYSSYYGDEALQHWKDGDLPYMYPDIDWVDFMTKDFATSYNQNVSVRGGNNFVTYFASAGYLKEGDIFKTEQLYDYDPEYSFKRYSFRGNLDFQLSNTTKFKTSISSRLEDLSKPKETVTTKLLYIADPGATVPYFPEEVMEEYPDANFPGLVEERFGAGVNLYENLNASGNTQTKTTIFSADFELEQKLDFITPGLKFTVKYNYIGKYGSKSEVKLDQATWARINEYTLYPDGTWEAQDGIDQEAPYAPFIQGGESINSNQDITYYRGQFNYMRSFGNHNVTGLALFSRNKKVTGTSFPYYTEDWVGRATYNYDTKYFAEVSGSYNGDETFAEGYRFKFFPSFGLGVNLARHGFVKELLPTLNNLKIRYSYGQTGSKSGLGTNRWQYLSYYDYNSAKTSGDTRYWFGYDLDEEMTVISESQIGNPTLTWATVTKQNIGVDFGFYKNRLSGSVEFFKDKREGLIEVLSAAVPTFYGSSASLPFANTGAKESHGFEVSLTYKNRTSSGFAYSATGFYAFNENRIISSAKDGAGTPSYATLADKPDGASSLLKENGYFQNIDEVVNYPSIVGGAALGDYRYIDYNANGTVLAGDLQDNVRFDLPDSPKNTLSLRLGCSYKGWSLSALLSGTIGHEGLVDEDLAYALSSGSPSGTYSQLDYWTPSNTNAAYPALHTSTTNPNLLDNTAMIIDLDYIKLRSMNLAYDFDMSNSKKISQMQLYINGNNLLTFSHLDYGDPEGNSPGSYPILRRINLGFKLTF</sequence>
<reference evidence="4 5" key="1">
    <citation type="journal article" date="2014" name="Genome Announc.">
        <title>Draft Genome Sequence of Cytophaga fermentans JCM 21142T, a Facultative Anaerobe Isolated from Marine Mud.</title>
        <authorList>
            <person name="Starns D."/>
            <person name="Oshima K."/>
            <person name="Suda W."/>
            <person name="Iino T."/>
            <person name="Yuki M."/>
            <person name="Inoue J."/>
            <person name="Kitamura K."/>
            <person name="Iida T."/>
            <person name="Darby A."/>
            <person name="Hattori M."/>
            <person name="Ohkuma M."/>
        </authorList>
    </citation>
    <scope>NUCLEOTIDE SEQUENCE [LARGE SCALE GENOMIC DNA]</scope>
    <source>
        <strain evidence="4 5">JCM 21142</strain>
    </source>
</reference>
<dbReference type="Gene3D" id="2.60.40.1120">
    <property type="entry name" value="Carboxypeptidase-like, regulatory domain"/>
    <property type="match status" value="1"/>
</dbReference>
<dbReference type="SUPFAM" id="SSF49464">
    <property type="entry name" value="Carboxypeptidase regulatory domain-like"/>
    <property type="match status" value="1"/>
</dbReference>
<dbReference type="OrthoDB" id="9768177at2"/>
<dbReference type="AlphaFoldDB" id="W7YB66"/>
<keyword evidence="2" id="KW-0732">Signal</keyword>
<keyword evidence="5" id="KW-1185">Reference proteome</keyword>
<dbReference type="Gene3D" id="2.170.130.10">
    <property type="entry name" value="TonB-dependent receptor, plug domain"/>
    <property type="match status" value="1"/>
</dbReference>
<dbReference type="STRING" id="869213.GCA_000517085_03253"/>
<comment type="caution">
    <text evidence="4">The sequence shown here is derived from an EMBL/GenBank/DDBJ whole genome shotgun (WGS) entry which is preliminary data.</text>
</comment>
<dbReference type="InterPro" id="IPR008969">
    <property type="entry name" value="CarboxyPept-like_regulatory"/>
</dbReference>
<proteinExistence type="inferred from homology"/>
<keyword evidence="1" id="KW-1134">Transmembrane beta strand</keyword>
<evidence type="ECO:0000256" key="1">
    <source>
        <dbReference type="PROSITE-ProRule" id="PRU01360"/>
    </source>
</evidence>
<dbReference type="eggNOG" id="COG1629">
    <property type="taxonomic scope" value="Bacteria"/>
</dbReference>